<feature type="transmembrane region" description="Helical" evidence="7">
    <location>
        <begin position="338"/>
        <end position="363"/>
    </location>
</feature>
<dbReference type="AlphaFoldDB" id="A0A9D2KBY2"/>
<evidence type="ECO:0000256" key="7">
    <source>
        <dbReference type="SAM" id="Phobius"/>
    </source>
</evidence>
<dbReference type="GO" id="GO:0005886">
    <property type="term" value="C:plasma membrane"/>
    <property type="evidence" value="ECO:0007669"/>
    <property type="project" value="UniProtKB-SubCell"/>
</dbReference>
<dbReference type="Proteomes" id="UP000824108">
    <property type="component" value="Unassembled WGS sequence"/>
</dbReference>
<evidence type="ECO:0000313" key="10">
    <source>
        <dbReference type="EMBL" id="HIZ90919.1"/>
    </source>
</evidence>
<evidence type="ECO:0000256" key="2">
    <source>
        <dbReference type="ARBA" id="ARBA00022475"/>
    </source>
</evidence>
<protein>
    <submittedName>
        <fullName evidence="10">FtsX-like permease family protein</fullName>
    </submittedName>
</protein>
<evidence type="ECO:0000259" key="9">
    <source>
        <dbReference type="Pfam" id="PF12704"/>
    </source>
</evidence>
<accession>A0A9D2KBY2</accession>
<keyword evidence="2" id="KW-1003">Cell membrane</keyword>
<dbReference type="PANTHER" id="PTHR30572:SF4">
    <property type="entry name" value="ABC TRANSPORTER PERMEASE YTRF"/>
    <property type="match status" value="1"/>
</dbReference>
<comment type="subcellular location">
    <subcellularLocation>
        <location evidence="1">Cell membrane</location>
        <topology evidence="1">Multi-pass membrane protein</topology>
    </subcellularLocation>
</comment>
<evidence type="ECO:0000256" key="4">
    <source>
        <dbReference type="ARBA" id="ARBA00022989"/>
    </source>
</evidence>
<organism evidence="10 11">
    <name type="scientific">Candidatus Bacteroides merdavium</name>
    <dbReference type="NCBI Taxonomy" id="2838472"/>
    <lineage>
        <taxon>Bacteria</taxon>
        <taxon>Pseudomonadati</taxon>
        <taxon>Bacteroidota</taxon>
        <taxon>Bacteroidia</taxon>
        <taxon>Bacteroidales</taxon>
        <taxon>Bacteroidaceae</taxon>
        <taxon>Bacteroides</taxon>
    </lineage>
</organism>
<dbReference type="InterPro" id="IPR025857">
    <property type="entry name" value="MacB_PCD"/>
</dbReference>
<dbReference type="InterPro" id="IPR003838">
    <property type="entry name" value="ABC3_permease_C"/>
</dbReference>
<feature type="domain" description="MacB-like periplasmic core" evidence="9">
    <location>
        <begin position="83"/>
        <end position="252"/>
    </location>
</feature>
<name>A0A9D2KBY2_9BACE</name>
<reference evidence="10" key="2">
    <citation type="submission" date="2021-04" db="EMBL/GenBank/DDBJ databases">
        <authorList>
            <person name="Gilroy R."/>
        </authorList>
    </citation>
    <scope>NUCLEOTIDE SEQUENCE</scope>
    <source>
        <strain evidence="10">CHK118-2852</strain>
    </source>
</reference>
<evidence type="ECO:0000256" key="1">
    <source>
        <dbReference type="ARBA" id="ARBA00004651"/>
    </source>
</evidence>
<feature type="transmembrane region" description="Helical" evidence="7">
    <location>
        <begin position="389"/>
        <end position="414"/>
    </location>
</feature>
<evidence type="ECO:0000256" key="3">
    <source>
        <dbReference type="ARBA" id="ARBA00022692"/>
    </source>
</evidence>
<keyword evidence="5 7" id="KW-0472">Membrane</keyword>
<comment type="similarity">
    <text evidence="6">Belongs to the ABC-4 integral membrane protein family.</text>
</comment>
<dbReference type="PANTHER" id="PTHR30572">
    <property type="entry name" value="MEMBRANE COMPONENT OF TRANSPORTER-RELATED"/>
    <property type="match status" value="1"/>
</dbReference>
<feature type="transmembrane region" description="Helical" evidence="7">
    <location>
        <begin position="16"/>
        <end position="34"/>
    </location>
</feature>
<keyword evidence="3 7" id="KW-0812">Transmembrane</keyword>
<dbReference type="GO" id="GO:0022857">
    <property type="term" value="F:transmembrane transporter activity"/>
    <property type="evidence" value="ECO:0007669"/>
    <property type="project" value="TreeGrafter"/>
</dbReference>
<reference evidence="10" key="1">
    <citation type="journal article" date="2021" name="PeerJ">
        <title>Extensive microbial diversity within the chicken gut microbiome revealed by metagenomics and culture.</title>
        <authorList>
            <person name="Gilroy R."/>
            <person name="Ravi A."/>
            <person name="Getino M."/>
            <person name="Pursley I."/>
            <person name="Horton D.L."/>
            <person name="Alikhan N.F."/>
            <person name="Baker D."/>
            <person name="Gharbi K."/>
            <person name="Hall N."/>
            <person name="Watson M."/>
            <person name="Adriaenssens E.M."/>
            <person name="Foster-Nyarko E."/>
            <person name="Jarju S."/>
            <person name="Secka A."/>
            <person name="Antonio M."/>
            <person name="Oren A."/>
            <person name="Chaudhuri R.R."/>
            <person name="La Ragione R."/>
            <person name="Hildebrand F."/>
            <person name="Pallen M.J."/>
        </authorList>
    </citation>
    <scope>NUCLEOTIDE SEQUENCE</scope>
    <source>
        <strain evidence="10">CHK118-2852</strain>
    </source>
</reference>
<proteinExistence type="inferred from homology"/>
<feature type="domain" description="ABC3 transporter permease C-terminal" evidence="8">
    <location>
        <begin position="298"/>
        <end position="424"/>
    </location>
</feature>
<dbReference type="Pfam" id="PF12704">
    <property type="entry name" value="MacB_PCD"/>
    <property type="match status" value="1"/>
</dbReference>
<dbReference type="EMBL" id="DXAV01000019">
    <property type="protein sequence ID" value="HIZ90919.1"/>
    <property type="molecule type" value="Genomic_DNA"/>
</dbReference>
<evidence type="ECO:0000259" key="8">
    <source>
        <dbReference type="Pfam" id="PF02687"/>
    </source>
</evidence>
<sequence length="431" mass="49058">MLKLIFKTLWSRRRRNGWLLAELIVVCIVSWVIFDPVIVVTHDRMIPLGYDADRLCLVSLNMYRPNAPGYDEQATDSASLMQAYDNLVQRVRNYPEVEHATPLLGWLYPNSQGQGTMTRIPAGDTTVCRMRYIEFLPHTQFFETYGFRPAKGLTPAALSDYPYKDGDLVLTENTLEAFFHTDNPQGRRFWIPRSQDTLYTDVVGATATFRMYSDWQPIPVAFVPMHTVNLSYFPNDVKILVRLEDGVGMERFLHRFHPWMVRELHAGNLYAQKVEPYRQLIARREYAGTTTLYQRNVAMAVFFLVNLCLGVAGTFWVQTRTRREEVGVMLSYGATPGSIVRFLLGEGIVLTTASALIGCILYLQYAISEGLAKGQTGMETTGSYWVQNFGLHFCIVSFIVYLVLLAVVLVGIYIPARRISSIPPTEALRDE</sequence>
<dbReference type="Pfam" id="PF02687">
    <property type="entry name" value="FtsX"/>
    <property type="match status" value="1"/>
</dbReference>
<gene>
    <name evidence="10" type="ORF">H9807_02160</name>
</gene>
<evidence type="ECO:0000313" key="11">
    <source>
        <dbReference type="Proteomes" id="UP000824108"/>
    </source>
</evidence>
<dbReference type="InterPro" id="IPR050250">
    <property type="entry name" value="Macrolide_Exporter_MacB"/>
</dbReference>
<feature type="transmembrane region" description="Helical" evidence="7">
    <location>
        <begin position="297"/>
        <end position="317"/>
    </location>
</feature>
<keyword evidence="4 7" id="KW-1133">Transmembrane helix</keyword>
<evidence type="ECO:0000256" key="5">
    <source>
        <dbReference type="ARBA" id="ARBA00023136"/>
    </source>
</evidence>
<comment type="caution">
    <text evidence="10">The sequence shown here is derived from an EMBL/GenBank/DDBJ whole genome shotgun (WGS) entry which is preliminary data.</text>
</comment>
<evidence type="ECO:0000256" key="6">
    <source>
        <dbReference type="ARBA" id="ARBA00038076"/>
    </source>
</evidence>